<evidence type="ECO:0000256" key="1">
    <source>
        <dbReference type="SAM" id="Phobius"/>
    </source>
</evidence>
<feature type="transmembrane region" description="Helical" evidence="1">
    <location>
        <begin position="148"/>
        <end position="166"/>
    </location>
</feature>
<keyword evidence="1" id="KW-1133">Transmembrane helix</keyword>
<dbReference type="AlphaFoldDB" id="A0A9P8EIQ7"/>
<dbReference type="EMBL" id="JAHFXF010000247">
    <property type="protein sequence ID" value="KAG9691993.1"/>
    <property type="molecule type" value="Genomic_DNA"/>
</dbReference>
<protein>
    <submittedName>
        <fullName evidence="2">Uncharacterized protein</fullName>
    </submittedName>
</protein>
<comment type="caution">
    <text evidence="2">The sequence shown here is derived from an EMBL/GenBank/DDBJ whole genome shotgun (WGS) entry which is preliminary data.</text>
</comment>
<name>A0A9P8EIQ7_AURME</name>
<organism evidence="2 3">
    <name type="scientific">Aureobasidium melanogenum</name>
    <name type="common">Aureobasidium pullulans var. melanogenum</name>
    <dbReference type="NCBI Taxonomy" id="46634"/>
    <lineage>
        <taxon>Eukaryota</taxon>
        <taxon>Fungi</taxon>
        <taxon>Dikarya</taxon>
        <taxon>Ascomycota</taxon>
        <taxon>Pezizomycotina</taxon>
        <taxon>Dothideomycetes</taxon>
        <taxon>Dothideomycetidae</taxon>
        <taxon>Dothideales</taxon>
        <taxon>Saccotheciaceae</taxon>
        <taxon>Aureobasidium</taxon>
    </lineage>
</organism>
<feature type="transmembrane region" description="Helical" evidence="1">
    <location>
        <begin position="548"/>
        <end position="573"/>
    </location>
</feature>
<sequence>MAYQTKFEAVRTQTNESAHTSMSTAHGIGDKIGSEPSTLPRWQTSKAIGVLVDMLAIALSCMFFIYALAVKMHQNIPMESSRVKLLLRLSNLGPTVYPILFAAIVGRALKSIAFWKLEKGGRIGTLDRLLGSMTIVQTVFTQLQMRSLSFLSLLLIVLWALSPLGGQASLRIINTTTKSTNTTRFFQYVNTSSEVLDGSYSGADTASQFVPVNALFGAALVGASSSLTSTRGSIDTWGNTKIPWIENMDPSTVNEEGWYSVPQPNSSDNFTSLIGVPLSMVSIENNVTTSFEIETSYWTLSCPVYGNLSTGLNATGYPDAAAQAKLSAEMAQFEDPSELSLENVTLAASNFYLYSENTHNYLQPWDSRANMRLRHITYMENNNGPTQWVAANCTIKTTYVEVSMNCSTGSCTAVGVRKSRKPSAPESWTQFDTSVFAFGWFTSEFANALVVGHPAEATPYQKFIIDPDDPFDPSYNMPPITVVSNATFALRLSQLMNTYWMAMLAPTAVPKGLRNSNLTADTVEPGTLLANTTATETRYALVLECNTFWFVVLLLSSGITALIGLCGLVAAICRRGPDISFNISSLIKDNPFFDQMSVATTLDGTDRSRLMKDWYAKYGDVAPEDEVGYIAIGSGSVADLQTGRLYR</sequence>
<dbReference type="OrthoDB" id="3692311at2759"/>
<keyword evidence="1" id="KW-0812">Transmembrane</keyword>
<gene>
    <name evidence="2" type="ORF">KCU76_g7059</name>
</gene>
<proteinExistence type="predicted"/>
<feature type="non-terminal residue" evidence="2">
    <location>
        <position position="1"/>
    </location>
</feature>
<evidence type="ECO:0000313" key="2">
    <source>
        <dbReference type="EMBL" id="KAG9691993.1"/>
    </source>
</evidence>
<reference evidence="2" key="1">
    <citation type="journal article" date="2021" name="J Fungi (Basel)">
        <title>Virulence traits and population genomics of the black yeast Aureobasidium melanogenum.</title>
        <authorList>
            <person name="Cernosa A."/>
            <person name="Sun X."/>
            <person name="Gostincar C."/>
            <person name="Fang C."/>
            <person name="Gunde-Cimerman N."/>
            <person name="Song Z."/>
        </authorList>
    </citation>
    <scope>NUCLEOTIDE SEQUENCE</scope>
    <source>
        <strain evidence="2">EXF-9911</strain>
    </source>
</reference>
<reference evidence="2" key="2">
    <citation type="submission" date="2021-08" db="EMBL/GenBank/DDBJ databases">
        <authorList>
            <person name="Gostincar C."/>
            <person name="Sun X."/>
            <person name="Song Z."/>
            <person name="Gunde-Cimerman N."/>
        </authorList>
    </citation>
    <scope>NUCLEOTIDE SEQUENCE</scope>
    <source>
        <strain evidence="2">EXF-9911</strain>
    </source>
</reference>
<accession>A0A9P8EIQ7</accession>
<dbReference type="Proteomes" id="UP000779574">
    <property type="component" value="Unassembled WGS sequence"/>
</dbReference>
<feature type="transmembrane region" description="Helical" evidence="1">
    <location>
        <begin position="89"/>
        <end position="109"/>
    </location>
</feature>
<evidence type="ECO:0000313" key="3">
    <source>
        <dbReference type="Proteomes" id="UP000779574"/>
    </source>
</evidence>
<keyword evidence="1" id="KW-0472">Membrane</keyword>
<feature type="transmembrane region" description="Helical" evidence="1">
    <location>
        <begin position="47"/>
        <end position="69"/>
    </location>
</feature>